<name>A0A1M6ADL7_9BACE</name>
<dbReference type="AlphaFoldDB" id="A0A1M6ADL7"/>
<evidence type="ECO:0000313" key="2">
    <source>
        <dbReference type="Proteomes" id="UP000184192"/>
    </source>
</evidence>
<evidence type="ECO:0000313" key="1">
    <source>
        <dbReference type="EMBL" id="SHI34555.1"/>
    </source>
</evidence>
<gene>
    <name evidence="1" type="ORF">SAMN05444350_101197</name>
</gene>
<protein>
    <submittedName>
        <fullName evidence="1">Uncharacterized protein</fullName>
    </submittedName>
</protein>
<dbReference type="Proteomes" id="UP000184192">
    <property type="component" value="Unassembled WGS sequence"/>
</dbReference>
<proteinExistence type="predicted"/>
<dbReference type="EMBL" id="FQZN01000001">
    <property type="protein sequence ID" value="SHI34555.1"/>
    <property type="molecule type" value="Genomic_DNA"/>
</dbReference>
<organism evidence="1 2">
    <name type="scientific">Bacteroides stercorirosoris</name>
    <dbReference type="NCBI Taxonomy" id="871324"/>
    <lineage>
        <taxon>Bacteria</taxon>
        <taxon>Pseudomonadati</taxon>
        <taxon>Bacteroidota</taxon>
        <taxon>Bacteroidia</taxon>
        <taxon>Bacteroidales</taxon>
        <taxon>Bacteroidaceae</taxon>
        <taxon>Bacteroides</taxon>
    </lineage>
</organism>
<reference evidence="2" key="1">
    <citation type="submission" date="2016-11" db="EMBL/GenBank/DDBJ databases">
        <authorList>
            <person name="Varghese N."/>
            <person name="Submissions S."/>
        </authorList>
    </citation>
    <scope>NUCLEOTIDE SEQUENCE [LARGE SCALE GENOMIC DNA]</scope>
    <source>
        <strain evidence="2">DSM 26884</strain>
    </source>
</reference>
<accession>A0A1M6ADL7</accession>
<sequence>MVKYFNSTWVFDLYLRQINIAHLNINQVSPVRYLEHLVFTTMKTTLANYTQIQSQVLST</sequence>
<keyword evidence="2" id="KW-1185">Reference proteome</keyword>